<evidence type="ECO:0000256" key="2">
    <source>
        <dbReference type="ARBA" id="ARBA00001947"/>
    </source>
</evidence>
<evidence type="ECO:0000313" key="20">
    <source>
        <dbReference type="Proteomes" id="UP000054985"/>
    </source>
</evidence>
<evidence type="ECO:0000313" key="18">
    <source>
        <dbReference type="EMBL" id="KTD35670.1"/>
    </source>
</evidence>
<dbReference type="NCBIfam" id="TIGR02414">
    <property type="entry name" value="pepN_proteo"/>
    <property type="match status" value="1"/>
</dbReference>
<dbReference type="Proteomes" id="UP000254040">
    <property type="component" value="Unassembled WGS sequence"/>
</dbReference>
<comment type="similarity">
    <text evidence="3">Belongs to the peptidase M1 family.</text>
</comment>
<feature type="region of interest" description="Disordered" evidence="13">
    <location>
        <begin position="867"/>
        <end position="895"/>
    </location>
</feature>
<dbReference type="InterPro" id="IPR012779">
    <property type="entry name" value="Peptidase_M1_pepN"/>
</dbReference>
<dbReference type="Gene3D" id="2.60.40.1730">
    <property type="entry name" value="tricorn interacting facor f3 domain"/>
    <property type="match status" value="1"/>
</dbReference>
<feature type="domain" description="Peptidase M1 membrane alanine aminopeptidase" evidence="14">
    <location>
        <begin position="232"/>
        <end position="433"/>
    </location>
</feature>
<evidence type="ECO:0000313" key="21">
    <source>
        <dbReference type="Proteomes" id="UP000254040"/>
    </source>
</evidence>
<organism evidence="19 21">
    <name type="scientific">Legionella moravica</name>
    <dbReference type="NCBI Taxonomy" id="39962"/>
    <lineage>
        <taxon>Bacteria</taxon>
        <taxon>Pseudomonadati</taxon>
        <taxon>Pseudomonadota</taxon>
        <taxon>Gammaproteobacteria</taxon>
        <taxon>Legionellales</taxon>
        <taxon>Legionellaceae</taxon>
        <taxon>Legionella</taxon>
    </lineage>
</organism>
<dbReference type="Pfam" id="PF11940">
    <property type="entry name" value="DUF3458"/>
    <property type="match status" value="1"/>
</dbReference>
<dbReference type="SUPFAM" id="SSF63737">
    <property type="entry name" value="Leukotriene A4 hydrolase N-terminal domain"/>
    <property type="match status" value="1"/>
</dbReference>
<keyword evidence="11" id="KW-0482">Metalloprotease</keyword>
<dbReference type="Pfam" id="PF17900">
    <property type="entry name" value="Peptidase_M1_N"/>
    <property type="match status" value="1"/>
</dbReference>
<evidence type="ECO:0000259" key="17">
    <source>
        <dbReference type="Pfam" id="PF17900"/>
    </source>
</evidence>
<dbReference type="Gene3D" id="1.10.390.10">
    <property type="entry name" value="Neutral Protease Domain 2"/>
    <property type="match status" value="1"/>
</dbReference>
<evidence type="ECO:0000256" key="11">
    <source>
        <dbReference type="ARBA" id="ARBA00023049"/>
    </source>
</evidence>
<gene>
    <name evidence="19" type="primary">pepN_1</name>
    <name evidence="18" type="ORF">Lmor_1117</name>
    <name evidence="19" type="ORF">NCTC12239_01739</name>
</gene>
<evidence type="ECO:0000256" key="1">
    <source>
        <dbReference type="ARBA" id="ARBA00000098"/>
    </source>
</evidence>
<name>A0A378JXN8_9GAMM</name>
<evidence type="ECO:0000256" key="7">
    <source>
        <dbReference type="ARBA" id="ARBA00022670"/>
    </source>
</evidence>
<dbReference type="InterPro" id="IPR014782">
    <property type="entry name" value="Peptidase_M1_dom"/>
</dbReference>
<feature type="compositionally biased region" description="Polar residues" evidence="13">
    <location>
        <begin position="868"/>
        <end position="879"/>
    </location>
</feature>
<evidence type="ECO:0000256" key="9">
    <source>
        <dbReference type="ARBA" id="ARBA00022801"/>
    </source>
</evidence>
<comment type="cofactor">
    <cofactor evidence="2">
        <name>Zn(2+)</name>
        <dbReference type="ChEBI" id="CHEBI:29105"/>
    </cofactor>
</comment>
<evidence type="ECO:0000256" key="13">
    <source>
        <dbReference type="SAM" id="MobiDB-lite"/>
    </source>
</evidence>
<dbReference type="Proteomes" id="UP000054985">
    <property type="component" value="Unassembled WGS sequence"/>
</dbReference>
<dbReference type="SUPFAM" id="SSF55486">
    <property type="entry name" value="Metalloproteases ('zincins'), catalytic domain"/>
    <property type="match status" value="1"/>
</dbReference>
<keyword evidence="20" id="KW-1185">Reference proteome</keyword>
<dbReference type="RefSeq" id="WP_051190683.1">
    <property type="nucleotide sequence ID" value="NZ_CAAAJG010000014.1"/>
</dbReference>
<dbReference type="Gene3D" id="3.30.2010.30">
    <property type="match status" value="1"/>
</dbReference>
<dbReference type="InterPro" id="IPR035414">
    <property type="entry name" value="Peptidase_M1_pepN_Ig-like"/>
</dbReference>
<keyword evidence="7" id="KW-0645">Protease</keyword>
<dbReference type="GO" id="GO:0008270">
    <property type="term" value="F:zinc ion binding"/>
    <property type="evidence" value="ECO:0007669"/>
    <property type="project" value="InterPro"/>
</dbReference>
<feature type="domain" description="Peptidase M1 alanyl aminopeptidase Ig-like fold" evidence="15">
    <location>
        <begin position="439"/>
        <end position="524"/>
    </location>
</feature>
<comment type="catalytic activity">
    <reaction evidence="1">
        <text>Release of an N-terminal amino acid, Xaa-|-Yaa- from a peptide, amide or arylamide. Xaa is preferably Ala, but may be most amino acids including Pro (slow action). When a terminal hydrophobic residue is followed by a prolyl residue, the two may be released as an intact Xaa-Pro dipeptide.</text>
        <dbReference type="EC" id="3.4.11.2"/>
    </reaction>
</comment>
<accession>A0A378JXN8</accession>
<dbReference type="InterPro" id="IPR024601">
    <property type="entry name" value="Peptidase_M1_pepN_C"/>
</dbReference>
<evidence type="ECO:0000259" key="15">
    <source>
        <dbReference type="Pfam" id="PF11940"/>
    </source>
</evidence>
<sequence length="895" mass="100966">MKESKSKVFNLSDYKILDYLISHVELEIDISKDPVQTKASITVIPNSQVEDHSDDLILDGENMKLTSIALNGNPLDETQFEVTEHSLIVKNVPQSEPFILTTTTLLGENTDLFGLYKTEGTVLVKAETEGLRRVLYCNDRPDNLATYKTTIIASELDFPVLLCNGKALGRAQLPDGLHSVTWMDEVPKPSYLFAMVAGKLHRSEAHFTTRSGRDLPIVFYVPPEATKQCAFAKEVLAAAMAWDERTYNLECDLHQHMVAGVDKYASGASEPTGLNLFNTANLFASPESTTDLGILRVLEVVAHEFFHYWSGDRVTIRDWFNLPFKEGLTTFRAAMFREELLGTDLVRLMDGKNLDPRAPRQSTYTAVRSLYTAAAYEKSADIFRMMMLTLGKDVFYSGMTEFLKTHDGKAVTLENMLESLTHTSGVDVHRFLSWFTEPGIPALNVTDEYNPDTKTYTLKVKTTDGKSRPIPLIMGLLDRSGKEIKGDTLLMIDQPDMEFTMTEVETRPVPSLLRSFSAPVNLKYPYSQEELVLLMQHDTNIYNRSEAAKLAVTQMVKDYCSGKSLNCTSAIFDSFRSVLTDHSLNEWLQAELLTLPSEEELALEFAKPDFEKIAEARQLIQSALAQELKTDLFKLYNDLQLREPVKSPQFSIFDIKDAGVRRLKEVCTSYFQYTDSVQTEHYLILQFKDALNVNMTDTYSALKQLCEMNSSKVDSLLNDYYQHWKNDATAVNYWFTIQASTHSHSVVQRVEELTHHPAFDLSNPNKVYALLRSFIKNPYGFHAKSGQGYQLIADNILLLDKINPTLAANLTESFVNWETFDESRQQMMLMNLKRINSNAVSDDVRNAAKKGLDKYREKPPLPIHLTLLGSSSNGESSQMAHEEGVNPGGTSTRAC</sequence>
<evidence type="ECO:0000256" key="3">
    <source>
        <dbReference type="ARBA" id="ARBA00010136"/>
    </source>
</evidence>
<dbReference type="GO" id="GO:0008237">
    <property type="term" value="F:metallopeptidase activity"/>
    <property type="evidence" value="ECO:0007669"/>
    <property type="project" value="UniProtKB-UniRule"/>
</dbReference>
<dbReference type="Gene3D" id="1.25.50.10">
    <property type="entry name" value="Peptidase M1, alanyl aminopeptidase, C-terminal domain"/>
    <property type="match status" value="1"/>
</dbReference>
<dbReference type="InterPro" id="IPR045357">
    <property type="entry name" value="Aminopeptidase_N-like_N"/>
</dbReference>
<evidence type="ECO:0000259" key="16">
    <source>
        <dbReference type="Pfam" id="PF17432"/>
    </source>
</evidence>
<dbReference type="GO" id="GO:0006508">
    <property type="term" value="P:proteolysis"/>
    <property type="evidence" value="ECO:0007669"/>
    <property type="project" value="UniProtKB-UniRule"/>
</dbReference>
<dbReference type="InterPro" id="IPR027268">
    <property type="entry name" value="Peptidase_M4/M1_CTD_sf"/>
</dbReference>
<dbReference type="Pfam" id="PF01433">
    <property type="entry name" value="Peptidase_M1"/>
    <property type="match status" value="1"/>
</dbReference>
<reference evidence="18 20" key="1">
    <citation type="submission" date="2015-11" db="EMBL/GenBank/DDBJ databases">
        <title>Genomic analysis of 38 Legionella species identifies large and diverse effector repertoires.</title>
        <authorList>
            <person name="Burstein D."/>
            <person name="Amaro F."/>
            <person name="Zusman T."/>
            <person name="Lifshitz Z."/>
            <person name="Cohen O."/>
            <person name="Gilbert J.A."/>
            <person name="Pupko T."/>
            <person name="Shuman H.A."/>
            <person name="Segal G."/>
        </authorList>
    </citation>
    <scope>NUCLEOTIDE SEQUENCE [LARGE SCALE GENOMIC DNA]</scope>
    <source>
        <strain evidence="18 20">ATCC 43877</strain>
    </source>
</reference>
<dbReference type="InterPro" id="IPR037144">
    <property type="entry name" value="Peptidase_M1_pepN_C_sf"/>
</dbReference>
<evidence type="ECO:0000256" key="12">
    <source>
        <dbReference type="NCBIfam" id="TIGR02414"/>
    </source>
</evidence>
<dbReference type="AlphaFoldDB" id="A0A378JXN8"/>
<keyword evidence="8" id="KW-0479">Metal-binding</keyword>
<feature type="domain" description="Peptidase M1 alanyl aminopeptidase C-terminal" evidence="16">
    <location>
        <begin position="529"/>
        <end position="852"/>
    </location>
</feature>
<dbReference type="PANTHER" id="PTHR46322:SF1">
    <property type="entry name" value="PUROMYCIN-SENSITIVE AMINOPEPTIDASE"/>
    <property type="match status" value="1"/>
</dbReference>
<dbReference type="EMBL" id="LNYN01000014">
    <property type="protein sequence ID" value="KTD35670.1"/>
    <property type="molecule type" value="Genomic_DNA"/>
</dbReference>
<evidence type="ECO:0000256" key="5">
    <source>
        <dbReference type="ARBA" id="ARBA00015611"/>
    </source>
</evidence>
<reference evidence="19 21" key="2">
    <citation type="submission" date="2018-06" db="EMBL/GenBank/DDBJ databases">
        <authorList>
            <consortium name="Pathogen Informatics"/>
            <person name="Doyle S."/>
        </authorList>
    </citation>
    <scope>NUCLEOTIDE SEQUENCE [LARGE SCALE GENOMIC DNA]</scope>
    <source>
        <strain evidence="19 21">NCTC12239</strain>
    </source>
</reference>
<protein>
    <recommendedName>
        <fullName evidence="5 12">Aminopeptidase N</fullName>
        <ecNumber evidence="4 12">3.4.11.2</ecNumber>
    </recommendedName>
</protein>
<dbReference type="Pfam" id="PF17432">
    <property type="entry name" value="DUF3458_C"/>
    <property type="match status" value="1"/>
</dbReference>
<keyword evidence="9 19" id="KW-0378">Hydrolase</keyword>
<evidence type="ECO:0000259" key="14">
    <source>
        <dbReference type="Pfam" id="PF01433"/>
    </source>
</evidence>
<feature type="domain" description="Aminopeptidase N-like N-terminal" evidence="17">
    <location>
        <begin position="24"/>
        <end position="192"/>
    </location>
</feature>
<evidence type="ECO:0000256" key="4">
    <source>
        <dbReference type="ARBA" id="ARBA00012564"/>
    </source>
</evidence>
<dbReference type="STRING" id="39962.Lmor_1117"/>
<dbReference type="InterPro" id="IPR042097">
    <property type="entry name" value="Aminopeptidase_N-like_N_sf"/>
</dbReference>
<dbReference type="EMBL" id="UGOG01000001">
    <property type="protein sequence ID" value="STX62800.1"/>
    <property type="molecule type" value="Genomic_DNA"/>
</dbReference>
<dbReference type="OrthoDB" id="100605at2"/>
<dbReference type="GO" id="GO:0016285">
    <property type="term" value="F:alanyl aminopeptidase activity"/>
    <property type="evidence" value="ECO:0007669"/>
    <property type="project" value="UniProtKB-EC"/>
</dbReference>
<evidence type="ECO:0000256" key="8">
    <source>
        <dbReference type="ARBA" id="ARBA00022723"/>
    </source>
</evidence>
<evidence type="ECO:0000256" key="10">
    <source>
        <dbReference type="ARBA" id="ARBA00022833"/>
    </source>
</evidence>
<keyword evidence="10" id="KW-0862">Zinc</keyword>
<dbReference type="EC" id="3.4.11.2" evidence="4 12"/>
<dbReference type="PANTHER" id="PTHR46322">
    <property type="entry name" value="PUROMYCIN-SENSITIVE AMINOPEPTIDASE"/>
    <property type="match status" value="1"/>
</dbReference>
<dbReference type="InterPro" id="IPR038438">
    <property type="entry name" value="PepN_Ig-like_sf"/>
</dbReference>
<keyword evidence="6 19" id="KW-0031">Aminopeptidase</keyword>
<evidence type="ECO:0000256" key="6">
    <source>
        <dbReference type="ARBA" id="ARBA00022438"/>
    </source>
</evidence>
<dbReference type="Gene3D" id="2.60.40.1840">
    <property type="match status" value="1"/>
</dbReference>
<proteinExistence type="inferred from homology"/>
<evidence type="ECO:0000313" key="19">
    <source>
        <dbReference type="EMBL" id="STX62800.1"/>
    </source>
</evidence>
<dbReference type="InterPro" id="IPR001930">
    <property type="entry name" value="Peptidase_M1"/>
</dbReference>
<dbReference type="PRINTS" id="PR00756">
    <property type="entry name" value="ALADIPTASE"/>
</dbReference>